<dbReference type="RefSeq" id="XP_018061612.1">
    <property type="nucleotide sequence ID" value="XM_018219002.1"/>
</dbReference>
<dbReference type="EMBL" id="KQ947440">
    <property type="protein sequence ID" value="KUJ07257.1"/>
    <property type="molecule type" value="Genomic_DNA"/>
</dbReference>
<gene>
    <name evidence="3" type="ORF">LY89DRAFT_725777</name>
</gene>
<sequence>MERKFSGGVQKDHSSRARAEAEAEAEADNNPSFGSEEPEFLETNNHELEHFGNNNQFEHHTILACVLPNNSFTDFAFDDNAEDEINAKQVMDAFMEREREQEREQERWFFRIVALFFFIFLLFFFIVLLVLFLLGWGYVGYRY</sequence>
<dbReference type="AlphaFoldDB" id="A0A132B6F5"/>
<feature type="transmembrane region" description="Helical" evidence="2">
    <location>
        <begin position="108"/>
        <end position="139"/>
    </location>
</feature>
<feature type="compositionally biased region" description="Basic and acidic residues" evidence="1">
    <location>
        <begin position="1"/>
        <end position="21"/>
    </location>
</feature>
<evidence type="ECO:0000313" key="4">
    <source>
        <dbReference type="Proteomes" id="UP000070700"/>
    </source>
</evidence>
<dbReference type="GeneID" id="28828728"/>
<dbReference type="Proteomes" id="UP000070700">
    <property type="component" value="Unassembled WGS sequence"/>
</dbReference>
<evidence type="ECO:0000256" key="2">
    <source>
        <dbReference type="SAM" id="Phobius"/>
    </source>
</evidence>
<feature type="region of interest" description="Disordered" evidence="1">
    <location>
        <begin position="1"/>
        <end position="39"/>
    </location>
</feature>
<reference evidence="3 4" key="1">
    <citation type="submission" date="2015-10" db="EMBL/GenBank/DDBJ databases">
        <title>Full genome of DAOMC 229536 Phialocephala scopiformis, a fungal endophyte of spruce producing the potent anti-insectan compound rugulosin.</title>
        <authorList>
            <consortium name="DOE Joint Genome Institute"/>
            <person name="Walker A.K."/>
            <person name="Frasz S.L."/>
            <person name="Seifert K.A."/>
            <person name="Miller J.D."/>
            <person name="Mondo S.J."/>
            <person name="Labutti K."/>
            <person name="Lipzen A."/>
            <person name="Dockter R."/>
            <person name="Kennedy M."/>
            <person name="Grigoriev I.V."/>
            <person name="Spatafora J.W."/>
        </authorList>
    </citation>
    <scope>NUCLEOTIDE SEQUENCE [LARGE SCALE GENOMIC DNA]</scope>
    <source>
        <strain evidence="3 4">CBS 120377</strain>
    </source>
</reference>
<dbReference type="InParanoid" id="A0A132B6F5"/>
<keyword evidence="2" id="KW-0472">Membrane</keyword>
<keyword evidence="2" id="KW-0812">Transmembrane</keyword>
<evidence type="ECO:0000313" key="3">
    <source>
        <dbReference type="EMBL" id="KUJ07257.1"/>
    </source>
</evidence>
<evidence type="ECO:0000256" key="1">
    <source>
        <dbReference type="SAM" id="MobiDB-lite"/>
    </source>
</evidence>
<proteinExistence type="predicted"/>
<accession>A0A132B6F5</accession>
<organism evidence="3 4">
    <name type="scientific">Mollisia scopiformis</name>
    <name type="common">Conifer needle endophyte fungus</name>
    <name type="synonym">Phialocephala scopiformis</name>
    <dbReference type="NCBI Taxonomy" id="149040"/>
    <lineage>
        <taxon>Eukaryota</taxon>
        <taxon>Fungi</taxon>
        <taxon>Dikarya</taxon>
        <taxon>Ascomycota</taxon>
        <taxon>Pezizomycotina</taxon>
        <taxon>Leotiomycetes</taxon>
        <taxon>Helotiales</taxon>
        <taxon>Mollisiaceae</taxon>
        <taxon>Mollisia</taxon>
    </lineage>
</organism>
<dbReference type="KEGG" id="psco:LY89DRAFT_725777"/>
<keyword evidence="4" id="KW-1185">Reference proteome</keyword>
<protein>
    <submittedName>
        <fullName evidence="3">Uncharacterized protein</fullName>
    </submittedName>
</protein>
<name>A0A132B6F5_MOLSC</name>
<keyword evidence="2" id="KW-1133">Transmembrane helix</keyword>